<protein>
    <submittedName>
        <fullName evidence="2">Uncharacterized protein</fullName>
    </submittedName>
</protein>
<keyword evidence="3" id="KW-1185">Reference proteome</keyword>
<evidence type="ECO:0000313" key="3">
    <source>
        <dbReference type="Proteomes" id="UP001165090"/>
    </source>
</evidence>
<feature type="region of interest" description="Disordered" evidence="1">
    <location>
        <begin position="335"/>
        <end position="356"/>
    </location>
</feature>
<accession>A0ABQ5RTD3</accession>
<gene>
    <name evidence="2" type="ORF">VaNZ11_002933</name>
</gene>
<reference evidence="2 3" key="1">
    <citation type="journal article" date="2023" name="IScience">
        <title>Expanded male sex-determining region conserved during the evolution of homothallism in the green alga Volvox.</title>
        <authorList>
            <person name="Yamamoto K."/>
            <person name="Matsuzaki R."/>
            <person name="Mahakham W."/>
            <person name="Heman W."/>
            <person name="Sekimoto H."/>
            <person name="Kawachi M."/>
            <person name="Minakuchi Y."/>
            <person name="Toyoda A."/>
            <person name="Nozaki H."/>
        </authorList>
    </citation>
    <scope>NUCLEOTIDE SEQUENCE [LARGE SCALE GENOMIC DNA]</scope>
    <source>
        <strain evidence="2 3">NIES-4468</strain>
    </source>
</reference>
<feature type="region of interest" description="Disordered" evidence="1">
    <location>
        <begin position="560"/>
        <end position="605"/>
    </location>
</feature>
<evidence type="ECO:0000313" key="2">
    <source>
        <dbReference type="EMBL" id="GLI60822.1"/>
    </source>
</evidence>
<dbReference type="Proteomes" id="UP001165090">
    <property type="component" value="Unassembled WGS sequence"/>
</dbReference>
<feature type="region of interest" description="Disordered" evidence="1">
    <location>
        <begin position="700"/>
        <end position="744"/>
    </location>
</feature>
<evidence type="ECO:0000256" key="1">
    <source>
        <dbReference type="SAM" id="MobiDB-lite"/>
    </source>
</evidence>
<organism evidence="2 3">
    <name type="scientific">Volvox africanus</name>
    <dbReference type="NCBI Taxonomy" id="51714"/>
    <lineage>
        <taxon>Eukaryota</taxon>
        <taxon>Viridiplantae</taxon>
        <taxon>Chlorophyta</taxon>
        <taxon>core chlorophytes</taxon>
        <taxon>Chlorophyceae</taxon>
        <taxon>CS clade</taxon>
        <taxon>Chlamydomonadales</taxon>
        <taxon>Volvocaceae</taxon>
        <taxon>Volvox</taxon>
    </lineage>
</organism>
<proteinExistence type="predicted"/>
<feature type="region of interest" description="Disordered" evidence="1">
    <location>
        <begin position="403"/>
        <end position="429"/>
    </location>
</feature>
<sequence>MRPCVGLDEVESKGCGTSGELVDGHADMTNPPSDLVEDYPSRLHININEGSDPDGSLVVDTQLSSSQGSLTQNADSEGFGLPPMLLRLSPEIGRFEVSVLDVAAWSSSPSWSGCGLPDSLGSATHNAAIGAAGFEPSYNNGNAGVDTGAVDSPNRAGQCTSNNGAIFATSDTDAVQTTMVDPVHPMAKACTGTLPLRITHPAPFASHAVRSVSVARVGHHRGGPYVLDSPAGSTSTSISGTFRSCLRPIRTWTAENACSPSPGEARPTKTVRWLDHVAMQAVSEAQSAGFCLPEMFQGGTPEAIRRNPDDTAATADESCTSLYGATGLSVAQFSSLSSPGGLRHPLTPPEGTMDHDIGHEEVKTLEAILSGAAPPPSVPSQPQLQSNTYIQNPSLAEMLRLSPSRPGQHQLPSQLPSQQEEDQPEQQDQQQLEILHRLLSPQMLRALEHSQPISDVHTFTRSDSSEPSIVVVQPRYAAAVEAADVDDYPGSCHVPLDWLNAGCFSDQHDDSSENEDRSGVISVLDSSDGCNGDPCGEFGGGGNDGWGQPQQAHLHYLHQHIQQQNEKEAEVQQQISESEGVRLHQGNSDVSRSGGGGGWGPGAADVERSACGVPASMSLLRTGSTTSASFGFGEIGLINSDSGRAALSEDAGRHITSTPASRVYIGASPLIVAAADGSKRMDHSGNCGVLMAANTGIIGSNLGDSEREAPQAVPEPHQHDGEAHVNQQRSQTSLPGSRMTRLPCAGEPEWGALERSAMRLSDSKMQRVVGLSRVDDGEPDTREGRSAAFRKKYRYQGELAAGDSQRGIACGGQVGKGRGAGFGPLWRLTVTVACWVRNVTPCIAARPATME</sequence>
<feature type="compositionally biased region" description="Polar residues" evidence="1">
    <location>
        <begin position="725"/>
        <end position="735"/>
    </location>
</feature>
<dbReference type="EMBL" id="BSDZ01000008">
    <property type="protein sequence ID" value="GLI60822.1"/>
    <property type="molecule type" value="Genomic_DNA"/>
</dbReference>
<comment type="caution">
    <text evidence="2">The sequence shown here is derived from an EMBL/GenBank/DDBJ whole genome shotgun (WGS) entry which is preliminary data.</text>
</comment>
<name>A0ABQ5RTD3_9CHLO</name>